<protein>
    <submittedName>
        <fullName evidence="2">Conserved domain protein</fullName>
    </submittedName>
</protein>
<organism evidence="2 3">
    <name type="scientific">Limosilactobacillus oris F0423</name>
    <dbReference type="NCBI Taxonomy" id="944562"/>
    <lineage>
        <taxon>Bacteria</taxon>
        <taxon>Bacillati</taxon>
        <taxon>Bacillota</taxon>
        <taxon>Bacilli</taxon>
        <taxon>Lactobacillales</taxon>
        <taxon>Lactobacillaceae</taxon>
        <taxon>Limosilactobacillus</taxon>
    </lineage>
</organism>
<feature type="transmembrane region" description="Helical" evidence="1">
    <location>
        <begin position="187"/>
        <end position="210"/>
    </location>
</feature>
<keyword evidence="1" id="KW-0472">Membrane</keyword>
<feature type="transmembrane region" description="Helical" evidence="1">
    <location>
        <begin position="147"/>
        <end position="167"/>
    </location>
</feature>
<feature type="transmembrane region" description="Helical" evidence="1">
    <location>
        <begin position="538"/>
        <end position="558"/>
    </location>
</feature>
<keyword evidence="1" id="KW-0812">Transmembrane</keyword>
<keyword evidence="1" id="KW-1133">Transmembrane helix</keyword>
<feature type="transmembrane region" description="Helical" evidence="1">
    <location>
        <begin position="589"/>
        <end position="609"/>
    </location>
</feature>
<feature type="transmembrane region" description="Helical" evidence="1">
    <location>
        <begin position="35"/>
        <end position="56"/>
    </location>
</feature>
<feature type="transmembrane region" description="Helical" evidence="1">
    <location>
        <begin position="108"/>
        <end position="126"/>
    </location>
</feature>
<proteinExistence type="predicted"/>
<comment type="caution">
    <text evidence="2">The sequence shown here is derived from an EMBL/GenBank/DDBJ whole genome shotgun (WGS) entry which is preliminary data.</text>
</comment>
<evidence type="ECO:0000313" key="3">
    <source>
        <dbReference type="Proteomes" id="UP000006035"/>
    </source>
</evidence>
<evidence type="ECO:0000256" key="1">
    <source>
        <dbReference type="SAM" id="Phobius"/>
    </source>
</evidence>
<dbReference type="RefSeq" id="WP_003715790.1">
    <property type="nucleotide sequence ID" value="NZ_AFTL01000017.1"/>
</dbReference>
<feature type="transmembrane region" description="Helical" evidence="1">
    <location>
        <begin position="344"/>
        <end position="365"/>
    </location>
</feature>
<feature type="transmembrane region" description="Helical" evidence="1">
    <location>
        <begin position="222"/>
        <end position="247"/>
    </location>
</feature>
<dbReference type="Pfam" id="PF19484">
    <property type="entry name" value="DUF6020"/>
    <property type="match status" value="1"/>
</dbReference>
<sequence>MIRIKLNKYLLVFSSLLVLLGTAVNYPSGNASRISFDGATTISILSALILLIIMSVFSRNLEISKRGLLLNTVIALGYSIILVIGRAYTSRGNLSLIWESGRDVWYSVLSWLAISILLFYLFLTVYQLTIKFHLREMPINAEGKVKFYLFIFLLLAVLALPYFVVSIPGLAGYDGMRQMDELFHQKTIYGVFSLTNHHPLFTTLLQGFFVKVGLSCFHSINAGILLNSIFLNLLTIASFSLLVTIIACYFNKYVAVVLAVFFGGFPAVIEWANGLDKTGYFVAFFILFISALLLLDVQTTIENRFAIWLLVASGVLLSLTRNDGVVYLILAALGSIWLKQRKKIFIAVLVAVLLTLGLSKGLTMVTKALPTEPMESLSIPMQQLARVAKDNPASLNRSEKRQLNHFFNYSKIAAAYNPEFADSVKVNSRWPYYKFVGDYQQRMKLYKSQQFVKDKGSFWQLWLQIGMKNKRLYLEALVGQNIFYLYPQNHPSYFSWIVGPNDAGNETVTRLFANYHLKNPNLFYSFATLLKKGSELPLVNWLFISFTWFALYLLPSVAIIDQRRFAYLNLILVGGAVVLISLVSPVNGFLRYTLPLIVLDPLLLILCFYKKDGER</sequence>
<feature type="transmembrane region" description="Helical" evidence="1">
    <location>
        <begin position="305"/>
        <end position="332"/>
    </location>
</feature>
<dbReference type="InterPro" id="IPR046062">
    <property type="entry name" value="DUF6020"/>
</dbReference>
<feature type="transmembrane region" description="Helical" evidence="1">
    <location>
        <begin position="279"/>
        <end position="299"/>
    </location>
</feature>
<dbReference type="EMBL" id="AFTL01000017">
    <property type="protein sequence ID" value="EGS36432.1"/>
    <property type="molecule type" value="Genomic_DNA"/>
</dbReference>
<feature type="transmembrane region" description="Helical" evidence="1">
    <location>
        <begin position="68"/>
        <end position="88"/>
    </location>
</feature>
<reference evidence="2 3" key="1">
    <citation type="submission" date="2011-05" db="EMBL/GenBank/DDBJ databases">
        <authorList>
            <person name="Durkin A.S."/>
            <person name="Kim M."/>
            <person name="Radune D."/>
            <person name="Hostetler J."/>
            <person name="Torralba M."/>
            <person name="Gillis M."/>
            <person name="Methe B."/>
            <person name="Sutton G."/>
            <person name="Nelson K.E."/>
        </authorList>
    </citation>
    <scope>NUCLEOTIDE SEQUENCE [LARGE SCALE GENOMIC DNA]</scope>
    <source>
        <strain evidence="2 3">F0423</strain>
    </source>
</reference>
<feature type="transmembrane region" description="Helical" evidence="1">
    <location>
        <begin position="253"/>
        <end position="272"/>
    </location>
</feature>
<dbReference type="Proteomes" id="UP000006035">
    <property type="component" value="Unassembled WGS sequence"/>
</dbReference>
<name>A0ABN0D3J9_9LACO</name>
<accession>A0ABN0D3J9</accession>
<keyword evidence="3" id="KW-1185">Reference proteome</keyword>
<feature type="transmembrane region" description="Helical" evidence="1">
    <location>
        <begin position="565"/>
        <end position="583"/>
    </location>
</feature>
<gene>
    <name evidence="2" type="ORF">HMPREF9102_0229</name>
</gene>
<evidence type="ECO:0000313" key="2">
    <source>
        <dbReference type="EMBL" id="EGS36432.1"/>
    </source>
</evidence>